<sequence>MKIYKYFKAKVAEFKRRFITNLNTKQNKSDVDRWKQKKWLFDDWNERTKIMAQWIKPNSTVLEFGAAKMALKQFLPKGVVYTPSDIVDRGEGTLVCDLNREMPDFKPQDVIFFSGVLEYIYDVPKLIENLSSKTNRFIISYGTFDVFNSEKHRKINGWVNTFTNDEILSIFKKNNFELIETETWRKQTIYVFDKLKS</sequence>
<keyword evidence="1" id="KW-0808">Transferase</keyword>
<dbReference type="Proteomes" id="UP001597163">
    <property type="component" value="Unassembled WGS sequence"/>
</dbReference>
<dbReference type="EMBL" id="JBHTLJ010000003">
    <property type="protein sequence ID" value="MFD1163098.1"/>
    <property type="molecule type" value="Genomic_DNA"/>
</dbReference>
<dbReference type="GO" id="GO:0032259">
    <property type="term" value="P:methylation"/>
    <property type="evidence" value="ECO:0007669"/>
    <property type="project" value="UniProtKB-KW"/>
</dbReference>
<keyword evidence="2" id="KW-1185">Reference proteome</keyword>
<organism evidence="1 2">
    <name type="scientific">Hwangdonia seohaensis</name>
    <dbReference type="NCBI Taxonomy" id="1240727"/>
    <lineage>
        <taxon>Bacteria</taxon>
        <taxon>Pseudomonadati</taxon>
        <taxon>Bacteroidota</taxon>
        <taxon>Flavobacteriia</taxon>
        <taxon>Flavobacteriales</taxon>
        <taxon>Flavobacteriaceae</taxon>
        <taxon>Hwangdonia</taxon>
    </lineage>
</organism>
<evidence type="ECO:0000313" key="2">
    <source>
        <dbReference type="Proteomes" id="UP001597163"/>
    </source>
</evidence>
<accession>A0ABW3RDP3</accession>
<proteinExistence type="predicted"/>
<reference evidence="2" key="1">
    <citation type="journal article" date="2019" name="Int. J. Syst. Evol. Microbiol.">
        <title>The Global Catalogue of Microorganisms (GCM) 10K type strain sequencing project: providing services to taxonomists for standard genome sequencing and annotation.</title>
        <authorList>
            <consortium name="The Broad Institute Genomics Platform"/>
            <consortium name="The Broad Institute Genome Sequencing Center for Infectious Disease"/>
            <person name="Wu L."/>
            <person name="Ma J."/>
        </authorList>
    </citation>
    <scope>NUCLEOTIDE SEQUENCE [LARGE SCALE GENOMIC DNA]</scope>
    <source>
        <strain evidence="2">CCUG 63246</strain>
    </source>
</reference>
<name>A0ABW3RDP3_9FLAO</name>
<dbReference type="GO" id="GO:0008168">
    <property type="term" value="F:methyltransferase activity"/>
    <property type="evidence" value="ECO:0007669"/>
    <property type="project" value="UniProtKB-KW"/>
</dbReference>
<gene>
    <name evidence="1" type="ORF">ACFQ2E_11755</name>
</gene>
<dbReference type="InterPro" id="IPR029063">
    <property type="entry name" value="SAM-dependent_MTases_sf"/>
</dbReference>
<dbReference type="Pfam" id="PF13489">
    <property type="entry name" value="Methyltransf_23"/>
    <property type="match status" value="1"/>
</dbReference>
<dbReference type="SUPFAM" id="SSF53335">
    <property type="entry name" value="S-adenosyl-L-methionine-dependent methyltransferases"/>
    <property type="match status" value="1"/>
</dbReference>
<evidence type="ECO:0000313" key="1">
    <source>
        <dbReference type="EMBL" id="MFD1163098.1"/>
    </source>
</evidence>
<protein>
    <submittedName>
        <fullName evidence="1">Methyltransferase domain-containing protein</fullName>
    </submittedName>
</protein>
<comment type="caution">
    <text evidence="1">The sequence shown here is derived from an EMBL/GenBank/DDBJ whole genome shotgun (WGS) entry which is preliminary data.</text>
</comment>
<keyword evidence="1" id="KW-0489">Methyltransferase</keyword>
<dbReference type="RefSeq" id="WP_311940207.1">
    <property type="nucleotide sequence ID" value="NZ_JAVSCK010000003.1"/>
</dbReference>
<dbReference type="Gene3D" id="3.40.50.150">
    <property type="entry name" value="Vaccinia Virus protein VP39"/>
    <property type="match status" value="1"/>
</dbReference>